<dbReference type="SUPFAM" id="SSF52980">
    <property type="entry name" value="Restriction endonuclease-like"/>
    <property type="match status" value="1"/>
</dbReference>
<evidence type="ECO:0000313" key="17">
    <source>
        <dbReference type="EMBL" id="RAK48474.1"/>
    </source>
</evidence>
<protein>
    <recommendedName>
        <fullName evidence="12">DNA 3'-5' helicase</fullName>
        <ecNumber evidence="12">5.6.2.4</ecNumber>
    </recommendedName>
</protein>
<keyword evidence="8" id="KW-0238">DNA-binding</keyword>
<keyword evidence="1" id="KW-0540">Nuclease</keyword>
<evidence type="ECO:0000256" key="3">
    <source>
        <dbReference type="ARBA" id="ARBA00022763"/>
    </source>
</evidence>
<dbReference type="GO" id="GO:0006302">
    <property type="term" value="P:double-strand break repair"/>
    <property type="evidence" value="ECO:0007669"/>
    <property type="project" value="InterPro"/>
</dbReference>
<evidence type="ECO:0000259" key="16">
    <source>
        <dbReference type="PROSITE" id="PS51217"/>
    </source>
</evidence>
<dbReference type="AlphaFoldDB" id="A0A328A3M4"/>
<feature type="domain" description="UvrD-like helicase C-terminal" evidence="16">
    <location>
        <begin position="470"/>
        <end position="762"/>
    </location>
</feature>
<name>A0A328A3M4_9STAP</name>
<dbReference type="RefSeq" id="WP_111746972.1">
    <property type="nucleotide sequence ID" value="NZ_JBHSQY010000028.1"/>
</dbReference>
<evidence type="ECO:0000256" key="8">
    <source>
        <dbReference type="ARBA" id="ARBA00023125"/>
    </source>
</evidence>
<evidence type="ECO:0000256" key="7">
    <source>
        <dbReference type="ARBA" id="ARBA00022840"/>
    </source>
</evidence>
<comment type="caution">
    <text evidence="17">The sequence shown here is derived from an EMBL/GenBank/DDBJ whole genome shotgun (WGS) entry which is preliminary data.</text>
</comment>
<dbReference type="InterPro" id="IPR014016">
    <property type="entry name" value="UvrD-like_ATP-bd"/>
</dbReference>
<dbReference type="InterPro" id="IPR027417">
    <property type="entry name" value="P-loop_NTPase"/>
</dbReference>
<dbReference type="Gene3D" id="3.40.50.300">
    <property type="entry name" value="P-loop containing nucleotide triphosphate hydrolases"/>
    <property type="match status" value="4"/>
</dbReference>
<keyword evidence="2 14" id="KW-0547">Nucleotide-binding</keyword>
<dbReference type="InterPro" id="IPR014152">
    <property type="entry name" value="AddA"/>
</dbReference>
<dbReference type="GO" id="GO:0005829">
    <property type="term" value="C:cytosol"/>
    <property type="evidence" value="ECO:0007669"/>
    <property type="project" value="TreeGrafter"/>
</dbReference>
<keyword evidence="6 17" id="KW-0269">Exonuclease</keyword>
<evidence type="ECO:0000256" key="13">
    <source>
        <dbReference type="ARBA" id="ARBA00048988"/>
    </source>
</evidence>
<evidence type="ECO:0000259" key="15">
    <source>
        <dbReference type="PROSITE" id="PS51198"/>
    </source>
</evidence>
<dbReference type="NCBIfam" id="TIGR02785">
    <property type="entry name" value="addA_Gpos"/>
    <property type="match status" value="1"/>
</dbReference>
<organism evidence="17 18">
    <name type="scientific">Macrococcoides bohemicum</name>
    <dbReference type="NCBI Taxonomy" id="1903056"/>
    <lineage>
        <taxon>Bacteria</taxon>
        <taxon>Bacillati</taxon>
        <taxon>Bacillota</taxon>
        <taxon>Bacilli</taxon>
        <taxon>Bacillales</taxon>
        <taxon>Staphylococcaceae</taxon>
        <taxon>Macrococcoides</taxon>
    </lineage>
</organism>
<dbReference type="SUPFAM" id="SSF52540">
    <property type="entry name" value="P-loop containing nucleoside triphosphate hydrolases"/>
    <property type="match status" value="1"/>
</dbReference>
<dbReference type="GO" id="GO:0016887">
    <property type="term" value="F:ATP hydrolysis activity"/>
    <property type="evidence" value="ECO:0007669"/>
    <property type="project" value="RHEA"/>
</dbReference>
<dbReference type="GO" id="GO:0005524">
    <property type="term" value="F:ATP binding"/>
    <property type="evidence" value="ECO:0007669"/>
    <property type="project" value="UniProtKB-UniRule"/>
</dbReference>
<sequence>MMAMTWTEDQLLAIETVGQDTLVSAAAGSGKTAVLVERIIRKIIDQKINIDEMLIVTFTNASAKEMRERIHARILSELRNNPTEHLKNQLIKIHQAEISTLHRFCLNLIEKYYYTIDLDPTFRTGNDEEMSLLLMQAIDEVLEEAYERLDDDYLKLILHLTNERSDNELRTLLSKLYYFTIANSEPLLWLQKMREAYRDAHVEDENFKRLAEIIDTSIQHARYLIRRAENYCMDEVFEKTLEYLQNIDKSLEMPNGLDAQYELIKDIAFGRKPAVKTKDDPEAKVLNDLITKDLSEVKGIIASLQRMLYAAPQEMAEDIQAMYGEVSALTELTAQVIERFATLKRERKVIDFSDYEHFALKILLSDGKPTEIAQNLREHYHEILVDEYQDTNRVQESIIQAIKKHPEASGNLFMVGDVKQSIYKFRQAEPELFLQKYAEFKTEKTGKVVELSKNFRSRLSVIDDTNAIFERIMDTTIGDIEYDDAQKLYYGAPFDDEPQSTEMVVINKAHIELEHPESHYIAQRIQQIIENEQVYDVKTQQYRKAAYKDIAILERGFSNAVTHMQVMKAYNIPFHVSSKEGYFKTDEIESIMSYLRVIDNPLQDIPLAGILRSIIYQFSADEIATIRSIDTSIYLYQNLLQYKESGSNDTLKTKVIKVLSDIEDYRNCQQSMSVSQLVSYIYEDTHFVEKYLLLAGGQQREANLNKLLSLADNFEQSSYRGVFQFIRYIDNMLNNQKDFGEVNIISDEADVVRMMTVHASKGLEFPFVIYAGLNKKFNLRDMNSDVLLDQRMGLSINYFDAKANVSFPLMLNGIFKHQLRLSQVSEELRLMYVAFTRAREKLILLGSVRTEEAIEKYHNIDMHDKLDLFYRMNATTPLAFILPAILQPDAPLHIPVTMISELEFIQPDITEPSVDADLEALKWLTDLENYRYPYEEEFTLPTKESVSDIKKAELEDDLTMWTYVNQYKLGKKQFDRPKFMTEQKKTAQEVGTLMHLVMQHLPQKRMNDSELQDFIESLVDKKLIAAEDVAYINIAHIKTFMSSEIFSMLIEAEEVYHELPFVIGKQYLVDAHPDQLVQGMIDCVFKYHDEYYLLDYKTDKVVPRLGRTIDETIHSMAENYRIQMTYYKAALETVLNAPVTPYLYFFEGGLVEVKA</sequence>
<evidence type="ECO:0000256" key="10">
    <source>
        <dbReference type="ARBA" id="ARBA00023235"/>
    </source>
</evidence>
<dbReference type="PROSITE" id="PS51198">
    <property type="entry name" value="UVRD_HELICASE_ATP_BIND"/>
    <property type="match status" value="1"/>
</dbReference>
<proteinExistence type="predicted"/>
<dbReference type="InterPro" id="IPR014017">
    <property type="entry name" value="DNA_helicase_UvrD-like_C"/>
</dbReference>
<dbReference type="InterPro" id="IPR000212">
    <property type="entry name" value="DNA_helicase_UvrD/REP"/>
</dbReference>
<comment type="catalytic activity">
    <reaction evidence="13">
        <text>ATP + H2O = ADP + phosphate + H(+)</text>
        <dbReference type="Rhea" id="RHEA:13065"/>
        <dbReference type="ChEBI" id="CHEBI:15377"/>
        <dbReference type="ChEBI" id="CHEBI:15378"/>
        <dbReference type="ChEBI" id="CHEBI:30616"/>
        <dbReference type="ChEBI" id="CHEBI:43474"/>
        <dbReference type="ChEBI" id="CHEBI:456216"/>
        <dbReference type="EC" id="5.6.2.4"/>
    </reaction>
</comment>
<evidence type="ECO:0000256" key="11">
    <source>
        <dbReference type="ARBA" id="ARBA00034617"/>
    </source>
</evidence>
<keyword evidence="10" id="KW-0413">Isomerase</keyword>
<dbReference type="PROSITE" id="PS51217">
    <property type="entry name" value="UVRD_HELICASE_CTER"/>
    <property type="match status" value="1"/>
</dbReference>
<dbReference type="OrthoDB" id="9810135at2"/>
<dbReference type="PANTHER" id="PTHR11070:SF48">
    <property type="entry name" value="ATP-DEPENDENT HELICASE_NUCLEASE SUBUNIT A"/>
    <property type="match status" value="1"/>
</dbReference>
<comment type="catalytic activity">
    <reaction evidence="11">
        <text>Couples ATP hydrolysis with the unwinding of duplex DNA by translocating in the 3'-5' direction.</text>
        <dbReference type="EC" id="5.6.2.4"/>
    </reaction>
</comment>
<dbReference type="GO" id="GO:0003677">
    <property type="term" value="F:DNA binding"/>
    <property type="evidence" value="ECO:0007669"/>
    <property type="project" value="UniProtKB-KW"/>
</dbReference>
<dbReference type="GO" id="GO:0033202">
    <property type="term" value="C:DNA helicase complex"/>
    <property type="evidence" value="ECO:0007669"/>
    <property type="project" value="TreeGrafter"/>
</dbReference>
<dbReference type="InterPro" id="IPR011335">
    <property type="entry name" value="Restrct_endonuc-II-like"/>
</dbReference>
<evidence type="ECO:0000256" key="4">
    <source>
        <dbReference type="ARBA" id="ARBA00022801"/>
    </source>
</evidence>
<dbReference type="GO" id="GO:0000725">
    <property type="term" value="P:recombinational repair"/>
    <property type="evidence" value="ECO:0007669"/>
    <property type="project" value="TreeGrafter"/>
</dbReference>
<dbReference type="EC" id="5.6.2.4" evidence="12"/>
<keyword evidence="7 14" id="KW-0067">ATP-binding</keyword>
<dbReference type="EMBL" id="PZJG01000010">
    <property type="protein sequence ID" value="RAK48474.1"/>
    <property type="molecule type" value="Genomic_DNA"/>
</dbReference>
<gene>
    <name evidence="17" type="primary">addA</name>
    <name evidence="17" type="ORF">BHX94_11415</name>
</gene>
<feature type="domain" description="UvrD-like helicase ATP-binding" evidence="15">
    <location>
        <begin position="4"/>
        <end position="458"/>
    </location>
</feature>
<dbReference type="Pfam" id="PF13361">
    <property type="entry name" value="UvrD_C"/>
    <property type="match status" value="1"/>
</dbReference>
<evidence type="ECO:0000256" key="6">
    <source>
        <dbReference type="ARBA" id="ARBA00022839"/>
    </source>
</evidence>
<evidence type="ECO:0000256" key="5">
    <source>
        <dbReference type="ARBA" id="ARBA00022806"/>
    </source>
</evidence>
<dbReference type="InterPro" id="IPR038726">
    <property type="entry name" value="PDDEXK_AddAB-type"/>
</dbReference>
<dbReference type="Proteomes" id="UP000249579">
    <property type="component" value="Unassembled WGS sequence"/>
</dbReference>
<dbReference type="InterPro" id="IPR011604">
    <property type="entry name" value="PDDEXK-like_dom_sf"/>
</dbReference>
<keyword evidence="9" id="KW-0234">DNA repair</keyword>
<feature type="binding site" evidence="14">
    <location>
        <begin position="25"/>
        <end position="32"/>
    </location>
    <ligand>
        <name>ATP</name>
        <dbReference type="ChEBI" id="CHEBI:30616"/>
    </ligand>
</feature>
<dbReference type="Pfam" id="PF12705">
    <property type="entry name" value="PDDEXK_1"/>
    <property type="match status" value="1"/>
</dbReference>
<evidence type="ECO:0000256" key="2">
    <source>
        <dbReference type="ARBA" id="ARBA00022741"/>
    </source>
</evidence>
<evidence type="ECO:0000256" key="14">
    <source>
        <dbReference type="PROSITE-ProRule" id="PRU00560"/>
    </source>
</evidence>
<evidence type="ECO:0000313" key="18">
    <source>
        <dbReference type="Proteomes" id="UP000249579"/>
    </source>
</evidence>
<dbReference type="Pfam" id="PF00580">
    <property type="entry name" value="UvrD-helicase"/>
    <property type="match status" value="1"/>
</dbReference>
<keyword evidence="3" id="KW-0227">DNA damage</keyword>
<dbReference type="GO" id="GO:0004527">
    <property type="term" value="F:exonuclease activity"/>
    <property type="evidence" value="ECO:0007669"/>
    <property type="project" value="UniProtKB-KW"/>
</dbReference>
<keyword evidence="5 14" id="KW-0347">Helicase</keyword>
<dbReference type="Gene3D" id="1.10.486.10">
    <property type="entry name" value="PCRA, domain 4"/>
    <property type="match status" value="1"/>
</dbReference>
<evidence type="ECO:0000256" key="9">
    <source>
        <dbReference type="ARBA" id="ARBA00023204"/>
    </source>
</evidence>
<reference evidence="17 18" key="1">
    <citation type="journal article" date="2018" name="Front. Microbiol.">
        <title>Description and Comparative Genomics of Macrococcus caseolyticus subsp. hominis subsp. nov., Macrococcus goetzii sp. nov., Macrococcus epidermidis sp. nov., and Macrococcus bohemicus sp. nov., Novel Macrococci From Human Clinical Material With Virulence Potential and Suspected Uptake of Foreign DNA by Natural Transformation.</title>
        <authorList>
            <person name="Maslanova I."/>
            <person name="Wertheimer Z."/>
            <person name="Sedlacek I."/>
            <person name="Svec P."/>
            <person name="Indrakova A."/>
            <person name="Kovarovic V."/>
            <person name="Schumann P."/>
            <person name="Sproer C."/>
            <person name="Kralova S."/>
            <person name="Sedo O."/>
            <person name="Kristofova L."/>
            <person name="Vrbovska V."/>
            <person name="Fuzik T."/>
            <person name="Petras P."/>
            <person name="Zdrahal Z."/>
            <person name="Ruzickova V."/>
            <person name="Doskar J."/>
            <person name="Pantucek R."/>
        </authorList>
    </citation>
    <scope>NUCLEOTIDE SEQUENCE [LARGE SCALE GENOMIC DNA]</scope>
    <source>
        <strain evidence="17 18">03/115</strain>
    </source>
</reference>
<dbReference type="CDD" id="cd17932">
    <property type="entry name" value="DEXQc_UvrD"/>
    <property type="match status" value="1"/>
</dbReference>
<accession>A0A328A3M4</accession>
<dbReference type="Gene3D" id="3.90.320.10">
    <property type="match status" value="1"/>
</dbReference>
<dbReference type="GO" id="GO:0043138">
    <property type="term" value="F:3'-5' DNA helicase activity"/>
    <property type="evidence" value="ECO:0007669"/>
    <property type="project" value="UniProtKB-EC"/>
</dbReference>
<evidence type="ECO:0000256" key="12">
    <source>
        <dbReference type="ARBA" id="ARBA00034808"/>
    </source>
</evidence>
<dbReference type="PANTHER" id="PTHR11070">
    <property type="entry name" value="UVRD / RECB / PCRA DNA HELICASE FAMILY MEMBER"/>
    <property type="match status" value="1"/>
</dbReference>
<evidence type="ECO:0000256" key="1">
    <source>
        <dbReference type="ARBA" id="ARBA00022722"/>
    </source>
</evidence>
<keyword evidence="4 14" id="KW-0378">Hydrolase</keyword>